<sequence>MSQIRIEQIARECVAVRLRMLNRVVTNVYDEALRPLGLKVSQMNILVAVALMGSSRPTDLGEALHIDISTLSRNLERMKNRGWLELLSDDHDGRAQQVRLTSEGRELLETAAGFWEAAQSQVIATLGAEMVQQLTTSTDRIRTKS</sequence>
<keyword evidence="3" id="KW-0804">Transcription</keyword>
<dbReference type="AlphaFoldDB" id="A0A1C3E4S3"/>
<feature type="domain" description="HTH marR-type" evidence="4">
    <location>
        <begin position="11"/>
        <end position="143"/>
    </location>
</feature>
<dbReference type="PRINTS" id="PR00598">
    <property type="entry name" value="HTHMARR"/>
</dbReference>
<dbReference type="STRING" id="1841610.A6X21_01255"/>
<evidence type="ECO:0000256" key="3">
    <source>
        <dbReference type="ARBA" id="ARBA00023163"/>
    </source>
</evidence>
<keyword evidence="1" id="KW-0805">Transcription regulation</keyword>
<gene>
    <name evidence="5" type="ORF">A6X21_01255</name>
</gene>
<dbReference type="GO" id="GO:0003677">
    <property type="term" value="F:DNA binding"/>
    <property type="evidence" value="ECO:0007669"/>
    <property type="project" value="UniProtKB-KW"/>
</dbReference>
<accession>A0A1C3E4S3</accession>
<dbReference type="InterPro" id="IPR036388">
    <property type="entry name" value="WH-like_DNA-bd_sf"/>
</dbReference>
<organism evidence="5 6">
    <name type="scientific">Planctopirus hydrillae</name>
    <dbReference type="NCBI Taxonomy" id="1841610"/>
    <lineage>
        <taxon>Bacteria</taxon>
        <taxon>Pseudomonadati</taxon>
        <taxon>Planctomycetota</taxon>
        <taxon>Planctomycetia</taxon>
        <taxon>Planctomycetales</taxon>
        <taxon>Planctomycetaceae</taxon>
        <taxon>Planctopirus</taxon>
    </lineage>
</organism>
<dbReference type="SMART" id="SM00347">
    <property type="entry name" value="HTH_MARR"/>
    <property type="match status" value="1"/>
</dbReference>
<keyword evidence="2" id="KW-0238">DNA-binding</keyword>
<name>A0A1C3E4S3_9PLAN</name>
<evidence type="ECO:0000256" key="2">
    <source>
        <dbReference type="ARBA" id="ARBA00023125"/>
    </source>
</evidence>
<dbReference type="Pfam" id="PF12802">
    <property type="entry name" value="MarR_2"/>
    <property type="match status" value="1"/>
</dbReference>
<proteinExistence type="predicted"/>
<dbReference type="OrthoDB" id="165131at2"/>
<dbReference type="InterPro" id="IPR000835">
    <property type="entry name" value="HTH_MarR-typ"/>
</dbReference>
<dbReference type="PANTHER" id="PTHR42756">
    <property type="entry name" value="TRANSCRIPTIONAL REGULATOR, MARR"/>
    <property type="match status" value="1"/>
</dbReference>
<dbReference type="SUPFAM" id="SSF46785">
    <property type="entry name" value="Winged helix' DNA-binding domain"/>
    <property type="match status" value="1"/>
</dbReference>
<reference evidence="5 6" key="1">
    <citation type="submission" date="2016-05" db="EMBL/GenBank/DDBJ databases">
        <title>Genomic and physiological characterization of Planctopirus sp. isolated from fresh water lake.</title>
        <authorList>
            <person name="Subhash Y."/>
            <person name="Ramana C."/>
        </authorList>
    </citation>
    <scope>NUCLEOTIDE SEQUENCE [LARGE SCALE GENOMIC DNA]</scope>
    <source>
        <strain evidence="5 6">JC280</strain>
    </source>
</reference>
<dbReference type="EMBL" id="LYDR01000154">
    <property type="protein sequence ID" value="ODA28255.1"/>
    <property type="molecule type" value="Genomic_DNA"/>
</dbReference>
<dbReference type="GO" id="GO:0003700">
    <property type="term" value="F:DNA-binding transcription factor activity"/>
    <property type="evidence" value="ECO:0007669"/>
    <property type="project" value="InterPro"/>
</dbReference>
<evidence type="ECO:0000259" key="4">
    <source>
        <dbReference type="PROSITE" id="PS50995"/>
    </source>
</evidence>
<evidence type="ECO:0000313" key="5">
    <source>
        <dbReference type="EMBL" id="ODA28255.1"/>
    </source>
</evidence>
<protein>
    <recommendedName>
        <fullName evidence="4">HTH marR-type domain-containing protein</fullName>
    </recommendedName>
</protein>
<evidence type="ECO:0000256" key="1">
    <source>
        <dbReference type="ARBA" id="ARBA00023015"/>
    </source>
</evidence>
<keyword evidence="6" id="KW-1185">Reference proteome</keyword>
<dbReference type="InterPro" id="IPR036390">
    <property type="entry name" value="WH_DNA-bd_sf"/>
</dbReference>
<dbReference type="PROSITE" id="PS50995">
    <property type="entry name" value="HTH_MARR_2"/>
    <property type="match status" value="1"/>
</dbReference>
<dbReference type="PANTHER" id="PTHR42756:SF1">
    <property type="entry name" value="TRANSCRIPTIONAL REPRESSOR OF EMRAB OPERON"/>
    <property type="match status" value="1"/>
</dbReference>
<dbReference type="Proteomes" id="UP000094828">
    <property type="component" value="Unassembled WGS sequence"/>
</dbReference>
<comment type="caution">
    <text evidence="5">The sequence shown here is derived from an EMBL/GenBank/DDBJ whole genome shotgun (WGS) entry which is preliminary data.</text>
</comment>
<dbReference type="Gene3D" id="1.10.10.10">
    <property type="entry name" value="Winged helix-like DNA-binding domain superfamily/Winged helix DNA-binding domain"/>
    <property type="match status" value="1"/>
</dbReference>
<evidence type="ECO:0000313" key="6">
    <source>
        <dbReference type="Proteomes" id="UP000094828"/>
    </source>
</evidence>
<dbReference type="RefSeq" id="WP_068852575.1">
    <property type="nucleotide sequence ID" value="NZ_LYDR01000154.1"/>
</dbReference>